<evidence type="ECO:0000256" key="5">
    <source>
        <dbReference type="ARBA" id="ARBA00011447"/>
    </source>
</evidence>
<evidence type="ECO:0000259" key="12">
    <source>
        <dbReference type="PROSITE" id="PS51671"/>
    </source>
</evidence>
<dbReference type="NCBIfam" id="TIGR01127">
    <property type="entry name" value="ilvA_1Cterm"/>
    <property type="match status" value="1"/>
</dbReference>
<keyword evidence="10" id="KW-0663">Pyridoxal phosphate</keyword>
<comment type="cofactor">
    <cofactor evidence="1">
        <name>pyridoxal 5'-phosphate</name>
        <dbReference type="ChEBI" id="CHEBI:597326"/>
    </cofactor>
</comment>
<evidence type="ECO:0000256" key="11">
    <source>
        <dbReference type="ARBA" id="ARBA00023239"/>
    </source>
</evidence>
<dbReference type="GO" id="GO:0004794">
    <property type="term" value="F:threonine deaminase activity"/>
    <property type="evidence" value="ECO:0007669"/>
    <property type="project" value="UniProtKB-EC"/>
</dbReference>
<evidence type="ECO:0000313" key="13">
    <source>
        <dbReference type="EMBL" id="MDW5594299.1"/>
    </source>
</evidence>
<comment type="pathway">
    <text evidence="2">Amino-acid biosynthesis; L-isoleucine biosynthesis; 2-oxobutanoate from L-threonine: step 1/1.</text>
</comment>
<comment type="similarity">
    <text evidence="4">Belongs to the serine/threonine dehydratase family.</text>
</comment>
<evidence type="ECO:0000256" key="3">
    <source>
        <dbReference type="ARBA" id="ARBA00004958"/>
    </source>
</evidence>
<dbReference type="InterPro" id="IPR036052">
    <property type="entry name" value="TrpB-like_PALP_sf"/>
</dbReference>
<dbReference type="Pfam" id="PF01842">
    <property type="entry name" value="ACT"/>
    <property type="match status" value="1"/>
</dbReference>
<dbReference type="Proteomes" id="UP001284601">
    <property type="component" value="Unassembled WGS sequence"/>
</dbReference>
<dbReference type="PROSITE" id="PS51671">
    <property type="entry name" value="ACT"/>
    <property type="match status" value="1"/>
</dbReference>
<evidence type="ECO:0000256" key="7">
    <source>
        <dbReference type="ARBA" id="ARBA00022248"/>
    </source>
</evidence>
<dbReference type="InterPro" id="IPR044561">
    <property type="entry name" value="ACT_ThrD-II-like"/>
</dbReference>
<feature type="domain" description="ACT" evidence="12">
    <location>
        <begin position="330"/>
        <end position="408"/>
    </location>
</feature>
<dbReference type="PANTHER" id="PTHR48078:SF6">
    <property type="entry name" value="L-THREONINE DEHYDRATASE CATABOLIC TDCB"/>
    <property type="match status" value="1"/>
</dbReference>
<dbReference type="InterPro" id="IPR045865">
    <property type="entry name" value="ACT-like_dom_sf"/>
</dbReference>
<dbReference type="SUPFAM" id="SSF53686">
    <property type="entry name" value="Tryptophan synthase beta subunit-like PLP-dependent enzymes"/>
    <property type="match status" value="1"/>
</dbReference>
<proteinExistence type="inferred from homology"/>
<keyword evidence="11 13" id="KW-0456">Lyase</keyword>
<keyword evidence="9" id="KW-0028">Amino-acid biosynthesis</keyword>
<reference evidence="14" key="1">
    <citation type="submission" date="2023-07" db="EMBL/GenBank/DDBJ databases">
        <title>Conexibacter stalactiti sp. nov., isolated from stalactites in a lava cave and emended description of the genus Conexibacter.</title>
        <authorList>
            <person name="Lee S.D."/>
        </authorList>
    </citation>
    <scope>NUCLEOTIDE SEQUENCE [LARGE SCALE GENOMIC DNA]</scope>
    <source>
        <strain evidence="14">KCTC 39840</strain>
    </source>
</reference>
<dbReference type="SUPFAM" id="SSF55021">
    <property type="entry name" value="ACT-like"/>
    <property type="match status" value="1"/>
</dbReference>
<evidence type="ECO:0000256" key="2">
    <source>
        <dbReference type="ARBA" id="ARBA00004810"/>
    </source>
</evidence>
<sequence>MTVDLERVRRAAVSYAEVVRETPVLSSRTLSERVGATIALKAENLQRTGSFKLRGALAKIAALEPERAAAGVVAGSAGNHGQAVAYAARARGLPCEVFMPIGAPNQKVDACAEFGATVRLVGASVDESLAAARERARQTGMAFVHPFDDEDVIAGQGGIGLELAAQVRDLRLVVVPVGGGGLVSGVAAALKTLRPEVRVVGVQVDRCAPVPASLAGGAPIAIERATPTIADGIAVKRPGELTVALMRRWVDEVVVVPEDGVAEAMVLLLERAKLVVEGAGAVGVAALLSGAVAPAAEGTTAVVLSGGNVDAGLLASVARRHESQAGRRLVLLTRVPDRPGALATLLGLVGAQNANLVDITHVREGLDLHVRETAVQLVLETRGRAHADEVLRAIADAGYVTSTLAEGSGDAPASD</sequence>
<keyword evidence="14" id="KW-1185">Reference proteome</keyword>
<evidence type="ECO:0000256" key="4">
    <source>
        <dbReference type="ARBA" id="ARBA00010869"/>
    </source>
</evidence>
<gene>
    <name evidence="13" type="primary">ilvA</name>
    <name evidence="13" type="ORF">R7226_08125</name>
</gene>
<dbReference type="EC" id="4.3.1.19" evidence="6"/>
<protein>
    <recommendedName>
        <fullName evidence="7">L-threonine dehydratase catabolic TdcB</fullName>
        <ecNumber evidence="6">4.3.1.19</ecNumber>
    </recommendedName>
</protein>
<dbReference type="Gene3D" id="3.40.50.1100">
    <property type="match status" value="2"/>
</dbReference>
<evidence type="ECO:0000313" key="14">
    <source>
        <dbReference type="Proteomes" id="UP001284601"/>
    </source>
</evidence>
<comment type="pathway">
    <text evidence="3">Amino-acid degradation; L-threonine degradation via propanoate pathway; propanoate from L-threonine: step 1/4.</text>
</comment>
<evidence type="ECO:0000256" key="6">
    <source>
        <dbReference type="ARBA" id="ARBA00012096"/>
    </source>
</evidence>
<evidence type="ECO:0000256" key="8">
    <source>
        <dbReference type="ARBA" id="ARBA00022533"/>
    </source>
</evidence>
<dbReference type="InterPro" id="IPR000634">
    <property type="entry name" value="Ser/Thr_deHydtase_PyrdxlP-BS"/>
</dbReference>
<dbReference type="EMBL" id="JAWSTH010000015">
    <property type="protein sequence ID" value="MDW5594299.1"/>
    <property type="molecule type" value="Genomic_DNA"/>
</dbReference>
<organism evidence="13 14">
    <name type="scientific">Conexibacter stalactiti</name>
    <dbReference type="NCBI Taxonomy" id="1940611"/>
    <lineage>
        <taxon>Bacteria</taxon>
        <taxon>Bacillati</taxon>
        <taxon>Actinomycetota</taxon>
        <taxon>Thermoleophilia</taxon>
        <taxon>Solirubrobacterales</taxon>
        <taxon>Conexibacteraceae</taxon>
        <taxon>Conexibacter</taxon>
    </lineage>
</organism>
<dbReference type="InterPro" id="IPR002912">
    <property type="entry name" value="ACT_dom"/>
</dbReference>
<dbReference type="RefSeq" id="WP_318596570.1">
    <property type="nucleotide sequence ID" value="NZ_JAWSTH010000015.1"/>
</dbReference>
<evidence type="ECO:0000256" key="1">
    <source>
        <dbReference type="ARBA" id="ARBA00001933"/>
    </source>
</evidence>
<keyword evidence="9" id="KW-0100">Branched-chain amino acid biosynthesis</keyword>
<keyword evidence="8" id="KW-0021">Allosteric enzyme</keyword>
<name>A0ABU4HNL0_9ACTN</name>
<dbReference type="PANTHER" id="PTHR48078">
    <property type="entry name" value="THREONINE DEHYDRATASE, MITOCHONDRIAL-RELATED"/>
    <property type="match status" value="1"/>
</dbReference>
<keyword evidence="9" id="KW-0412">Isoleucine biosynthesis</keyword>
<comment type="subunit">
    <text evidence="5">In the native structure, TdcB is in a dimeric form, whereas in the TdcB-AMP complex, it exists in a tetrameric form (dimer of dimers).</text>
</comment>
<dbReference type="InterPro" id="IPR001926">
    <property type="entry name" value="TrpB-like_PALP"/>
</dbReference>
<comment type="caution">
    <text evidence="13">The sequence shown here is derived from an EMBL/GenBank/DDBJ whole genome shotgun (WGS) entry which is preliminary data.</text>
</comment>
<evidence type="ECO:0000256" key="9">
    <source>
        <dbReference type="ARBA" id="ARBA00022624"/>
    </source>
</evidence>
<evidence type="ECO:0000256" key="10">
    <source>
        <dbReference type="ARBA" id="ARBA00022898"/>
    </source>
</evidence>
<dbReference type="InterPro" id="IPR005789">
    <property type="entry name" value="Thr_deHydtase_catblc"/>
</dbReference>
<dbReference type="InterPro" id="IPR050147">
    <property type="entry name" value="Ser/Thr_Dehydratase"/>
</dbReference>
<accession>A0ABU4HNL0</accession>
<dbReference type="Pfam" id="PF00291">
    <property type="entry name" value="PALP"/>
    <property type="match status" value="1"/>
</dbReference>
<dbReference type="PROSITE" id="PS00165">
    <property type="entry name" value="DEHYDRATASE_SER_THR"/>
    <property type="match status" value="1"/>
</dbReference>
<dbReference type="CDD" id="cd04886">
    <property type="entry name" value="ACT_ThrD-II-like"/>
    <property type="match status" value="1"/>
</dbReference>
<dbReference type="CDD" id="cd01562">
    <property type="entry name" value="Thr-dehyd"/>
    <property type="match status" value="1"/>
</dbReference>